<reference evidence="3" key="1">
    <citation type="submission" date="2021-02" db="EMBL/GenBank/DDBJ databases">
        <authorList>
            <person name="Nowell W R."/>
        </authorList>
    </citation>
    <scope>NUCLEOTIDE SEQUENCE</scope>
</reference>
<accession>A0A815DIP4</accession>
<dbReference type="EMBL" id="CAJNOK010003074">
    <property type="protein sequence ID" value="CAF0886842.1"/>
    <property type="molecule type" value="Genomic_DNA"/>
</dbReference>
<dbReference type="OrthoDB" id="421638at2759"/>
<dbReference type="EMBL" id="CAJOBC010036356">
    <property type="protein sequence ID" value="CAF4118598.1"/>
    <property type="molecule type" value="Genomic_DNA"/>
</dbReference>
<evidence type="ECO:0000256" key="1">
    <source>
        <dbReference type="SAM" id="Phobius"/>
    </source>
</evidence>
<keyword evidence="6" id="KW-1185">Reference proteome</keyword>
<dbReference type="Proteomes" id="UP000682733">
    <property type="component" value="Unassembled WGS sequence"/>
</dbReference>
<evidence type="ECO:0000313" key="6">
    <source>
        <dbReference type="Proteomes" id="UP000663829"/>
    </source>
</evidence>
<dbReference type="Pfam" id="PF08560">
    <property type="entry name" value="DUF1757"/>
    <property type="match status" value="1"/>
</dbReference>
<dbReference type="EMBL" id="CAJNOQ010012383">
    <property type="protein sequence ID" value="CAF1298770.1"/>
    <property type="molecule type" value="Genomic_DNA"/>
</dbReference>
<sequence>MTLKANANTDLDDEQRVLIPHPLRELTLHCIYKGIEVAPVVGLATVLPYQLYKSKRNPQLRPILSRVGTMYGAVAGAVLSVTFMHAKLYQEKYDEYRIWDRSYRLRHSQGQLRADRYSLYSAIVGGVTGFVIGLPTKFSGLSGGKGALLGIPFGLLVHLIQKPFQEPTVATTSDDH</sequence>
<dbReference type="PANTHER" id="PTHR38636">
    <property type="entry name" value="PROTEIN CBG20488"/>
    <property type="match status" value="1"/>
</dbReference>
<organism evidence="3 6">
    <name type="scientific">Didymodactylos carnosus</name>
    <dbReference type="NCBI Taxonomy" id="1234261"/>
    <lineage>
        <taxon>Eukaryota</taxon>
        <taxon>Metazoa</taxon>
        <taxon>Spiralia</taxon>
        <taxon>Gnathifera</taxon>
        <taxon>Rotifera</taxon>
        <taxon>Eurotatoria</taxon>
        <taxon>Bdelloidea</taxon>
        <taxon>Philodinida</taxon>
        <taxon>Philodinidae</taxon>
        <taxon>Didymodactylos</taxon>
    </lineage>
</organism>
<comment type="caution">
    <text evidence="3">The sequence shown here is derived from an EMBL/GenBank/DDBJ whole genome shotgun (WGS) entry which is preliminary data.</text>
</comment>
<keyword evidence="1" id="KW-1133">Transmembrane helix</keyword>
<name>A0A815DIP4_9BILA</name>
<dbReference type="Proteomes" id="UP000681722">
    <property type="component" value="Unassembled WGS sequence"/>
</dbReference>
<evidence type="ECO:0000313" key="2">
    <source>
        <dbReference type="EMBL" id="CAF0886842.1"/>
    </source>
</evidence>
<evidence type="ECO:0000313" key="4">
    <source>
        <dbReference type="EMBL" id="CAF3669726.1"/>
    </source>
</evidence>
<dbReference type="AlphaFoldDB" id="A0A815DIP4"/>
<keyword evidence="1" id="KW-0472">Membrane</keyword>
<dbReference type="InterPro" id="IPR013869">
    <property type="entry name" value="DUF1757"/>
</dbReference>
<keyword evidence="1" id="KW-0812">Transmembrane</keyword>
<feature type="transmembrane region" description="Helical" evidence="1">
    <location>
        <begin position="117"/>
        <end position="135"/>
    </location>
</feature>
<dbReference type="EMBL" id="CAJOBA010003075">
    <property type="protein sequence ID" value="CAF3669726.1"/>
    <property type="molecule type" value="Genomic_DNA"/>
</dbReference>
<dbReference type="Proteomes" id="UP000677228">
    <property type="component" value="Unassembled WGS sequence"/>
</dbReference>
<evidence type="ECO:0000313" key="5">
    <source>
        <dbReference type="EMBL" id="CAF4118598.1"/>
    </source>
</evidence>
<feature type="transmembrane region" description="Helical" evidence="1">
    <location>
        <begin position="63"/>
        <end position="86"/>
    </location>
</feature>
<proteinExistence type="predicted"/>
<protein>
    <submittedName>
        <fullName evidence="3">Uncharacterized protein</fullName>
    </submittedName>
</protein>
<dbReference type="Proteomes" id="UP000663829">
    <property type="component" value="Unassembled WGS sequence"/>
</dbReference>
<gene>
    <name evidence="3" type="ORF">GPM918_LOCUS28414</name>
    <name evidence="2" type="ORF">OVA965_LOCUS8916</name>
    <name evidence="5" type="ORF">SRO942_LOCUS28913</name>
    <name evidence="4" type="ORF">TMI583_LOCUS8912</name>
</gene>
<evidence type="ECO:0000313" key="3">
    <source>
        <dbReference type="EMBL" id="CAF1298770.1"/>
    </source>
</evidence>
<dbReference type="PANTHER" id="PTHR38636:SF2">
    <property type="entry name" value="TRANSCELLULAR CHAPERONE SIGNALING (X)CROSS TISSUE"/>
    <property type="match status" value="1"/>
</dbReference>